<sequence>MMLPMAVTGPGVALGELASSVGASAGAAQWVLNSYNIAFTAFMLAAGSLSDLFGRRRALLVGIGVFSLASLVAGVAPSILVVDIARAVQGAGAAAILTSGSAMLAQTFNGPARAKAFGVLGASLGFGLALGPVISGALLAVSNWHAIFLANVVLGVISFVLAWPLSESHDPGARKVDVPGMVLFTVALFLLTLAFLQGPQHGWLSVPTLSVLAGSVVALALFGWVEQRGDHPMFELKLLRRKTFIAVIMQPMSIVFTFAALLVYLPLYFQGAGGLSLAASGVILLPLTLPVLVLPLISGALAARVSPRVLLASSPAILAVALVALTQVRPGGSLAWLIGSLLLAGIGIGLAFGVMDNAAVSVVPPEQSGMASGMFNTIRLTGETLGIASVGGILLTLTQGSSSTGLADAVVQGRLETARSGFGEQLTQHAVDAYVGGWHVVFGGMAVLAVTGAAAIYLMVSDRDLAS</sequence>
<feature type="transmembrane region" description="Helical" evidence="5">
    <location>
        <begin position="275"/>
        <end position="297"/>
    </location>
</feature>
<dbReference type="Pfam" id="PF07690">
    <property type="entry name" value="MFS_1"/>
    <property type="match status" value="1"/>
</dbReference>
<keyword evidence="3 5" id="KW-1133">Transmembrane helix</keyword>
<dbReference type="InterPro" id="IPR036259">
    <property type="entry name" value="MFS_trans_sf"/>
</dbReference>
<feature type="transmembrane region" description="Helical" evidence="5">
    <location>
        <begin position="334"/>
        <end position="355"/>
    </location>
</feature>
<reference evidence="7 8" key="1">
    <citation type="submission" date="2015-02" db="EMBL/GenBank/DDBJ databases">
        <authorList>
            <person name="Ju K.-S."/>
            <person name="Doroghazi J.R."/>
            <person name="Metcalf W."/>
        </authorList>
    </citation>
    <scope>NUCLEOTIDE SEQUENCE [LARGE SCALE GENOMIC DNA]</scope>
    <source>
        <strain evidence="7 8">NRRL B-16140</strain>
    </source>
</reference>
<dbReference type="PANTHER" id="PTHR42718">
    <property type="entry name" value="MAJOR FACILITATOR SUPERFAMILY MULTIDRUG TRANSPORTER MFSC"/>
    <property type="match status" value="1"/>
</dbReference>
<feature type="transmembrane region" description="Helical" evidence="5">
    <location>
        <begin position="117"/>
        <end position="140"/>
    </location>
</feature>
<feature type="transmembrane region" description="Helical" evidence="5">
    <location>
        <begin position="202"/>
        <end position="224"/>
    </location>
</feature>
<evidence type="ECO:0000256" key="4">
    <source>
        <dbReference type="ARBA" id="ARBA00023136"/>
    </source>
</evidence>
<evidence type="ECO:0000256" key="1">
    <source>
        <dbReference type="ARBA" id="ARBA00004651"/>
    </source>
</evidence>
<dbReference type="CDD" id="cd17321">
    <property type="entry name" value="MFS_MMR_MDR_like"/>
    <property type="match status" value="1"/>
</dbReference>
<dbReference type="GO" id="GO:0022857">
    <property type="term" value="F:transmembrane transporter activity"/>
    <property type="evidence" value="ECO:0007669"/>
    <property type="project" value="InterPro"/>
</dbReference>
<feature type="transmembrane region" description="Helical" evidence="5">
    <location>
        <begin position="376"/>
        <end position="397"/>
    </location>
</feature>
<dbReference type="PROSITE" id="PS50850">
    <property type="entry name" value="MFS"/>
    <property type="match status" value="1"/>
</dbReference>
<name>A0A0F0H536_LENAE</name>
<feature type="transmembrane region" description="Helical" evidence="5">
    <location>
        <begin position="35"/>
        <end position="53"/>
    </location>
</feature>
<dbReference type="Gene3D" id="1.20.1720.10">
    <property type="entry name" value="Multidrug resistance protein D"/>
    <property type="match status" value="1"/>
</dbReference>
<feature type="transmembrane region" description="Helical" evidence="5">
    <location>
        <begin position="244"/>
        <end position="269"/>
    </location>
</feature>
<evidence type="ECO:0000259" key="6">
    <source>
        <dbReference type="PROSITE" id="PS50850"/>
    </source>
</evidence>
<dbReference type="PRINTS" id="PR01036">
    <property type="entry name" value="TCRTETB"/>
</dbReference>
<feature type="transmembrane region" description="Helical" evidence="5">
    <location>
        <begin position="146"/>
        <end position="166"/>
    </location>
</feature>
<feature type="transmembrane region" description="Helical" evidence="5">
    <location>
        <begin position="178"/>
        <end position="196"/>
    </location>
</feature>
<feature type="domain" description="Major facilitator superfamily (MFS) profile" evidence="6">
    <location>
        <begin position="1"/>
        <end position="464"/>
    </location>
</feature>
<evidence type="ECO:0000313" key="7">
    <source>
        <dbReference type="EMBL" id="KJK48733.1"/>
    </source>
</evidence>
<dbReference type="Gene3D" id="1.20.1250.20">
    <property type="entry name" value="MFS general substrate transporter like domains"/>
    <property type="match status" value="1"/>
</dbReference>
<comment type="caution">
    <text evidence="7">The sequence shown here is derived from an EMBL/GenBank/DDBJ whole genome shotgun (WGS) entry which is preliminary data.</text>
</comment>
<dbReference type="InterPro" id="IPR011701">
    <property type="entry name" value="MFS"/>
</dbReference>
<feature type="transmembrane region" description="Helical" evidence="5">
    <location>
        <begin position="309"/>
        <end position="328"/>
    </location>
</feature>
<feature type="transmembrane region" description="Helical" evidence="5">
    <location>
        <begin position="87"/>
        <end position="105"/>
    </location>
</feature>
<evidence type="ECO:0000256" key="2">
    <source>
        <dbReference type="ARBA" id="ARBA00022692"/>
    </source>
</evidence>
<evidence type="ECO:0000256" key="5">
    <source>
        <dbReference type="SAM" id="Phobius"/>
    </source>
</evidence>
<feature type="transmembrane region" description="Helical" evidence="5">
    <location>
        <begin position="438"/>
        <end position="460"/>
    </location>
</feature>
<gene>
    <name evidence="7" type="ORF">UK23_16125</name>
</gene>
<feature type="transmembrane region" description="Helical" evidence="5">
    <location>
        <begin position="60"/>
        <end position="81"/>
    </location>
</feature>
<keyword evidence="8" id="KW-1185">Reference proteome</keyword>
<proteinExistence type="predicted"/>
<comment type="subcellular location">
    <subcellularLocation>
        <location evidence="1">Cell membrane</location>
        <topology evidence="1">Multi-pass membrane protein</topology>
    </subcellularLocation>
</comment>
<organism evidence="7 8">
    <name type="scientific">Lentzea aerocolonigenes</name>
    <name type="common">Lechevalieria aerocolonigenes</name>
    <name type="synonym">Saccharothrix aerocolonigenes</name>
    <dbReference type="NCBI Taxonomy" id="68170"/>
    <lineage>
        <taxon>Bacteria</taxon>
        <taxon>Bacillati</taxon>
        <taxon>Actinomycetota</taxon>
        <taxon>Actinomycetes</taxon>
        <taxon>Pseudonocardiales</taxon>
        <taxon>Pseudonocardiaceae</taxon>
        <taxon>Lentzea</taxon>
    </lineage>
</organism>
<accession>A0A0F0H536</accession>
<keyword evidence="4 5" id="KW-0472">Membrane</keyword>
<protein>
    <submittedName>
        <fullName evidence="7">MFS transporter</fullName>
    </submittedName>
</protein>
<dbReference type="AlphaFoldDB" id="A0A0F0H536"/>
<dbReference type="PANTHER" id="PTHR42718:SF49">
    <property type="entry name" value="EXPORT PROTEIN"/>
    <property type="match status" value="1"/>
</dbReference>
<dbReference type="PATRIC" id="fig|68170.10.peg.4090"/>
<keyword evidence="2 5" id="KW-0812">Transmembrane</keyword>
<dbReference type="Proteomes" id="UP000033393">
    <property type="component" value="Unassembled WGS sequence"/>
</dbReference>
<evidence type="ECO:0000256" key="3">
    <source>
        <dbReference type="ARBA" id="ARBA00022989"/>
    </source>
</evidence>
<dbReference type="InterPro" id="IPR020846">
    <property type="entry name" value="MFS_dom"/>
</dbReference>
<evidence type="ECO:0000313" key="8">
    <source>
        <dbReference type="Proteomes" id="UP000033393"/>
    </source>
</evidence>
<dbReference type="GO" id="GO:0005886">
    <property type="term" value="C:plasma membrane"/>
    <property type="evidence" value="ECO:0007669"/>
    <property type="project" value="UniProtKB-SubCell"/>
</dbReference>
<dbReference type="EMBL" id="JYJG01000099">
    <property type="protein sequence ID" value="KJK48733.1"/>
    <property type="molecule type" value="Genomic_DNA"/>
</dbReference>
<dbReference type="SUPFAM" id="SSF103473">
    <property type="entry name" value="MFS general substrate transporter"/>
    <property type="match status" value="1"/>
</dbReference>